<dbReference type="GeneTree" id="ENSGT00940000164012"/>
<dbReference type="Pfam" id="PF00339">
    <property type="entry name" value="Arrestin_N"/>
    <property type="match status" value="1"/>
</dbReference>
<dbReference type="GO" id="GO:0005737">
    <property type="term" value="C:cytoplasm"/>
    <property type="evidence" value="ECO:0007669"/>
    <property type="project" value="TreeGrafter"/>
</dbReference>
<dbReference type="InterPro" id="IPR011022">
    <property type="entry name" value="Arrestin_C-like"/>
</dbReference>
<keyword evidence="5" id="KW-1185">Reference proteome</keyword>
<dbReference type="Proteomes" id="UP000261340">
    <property type="component" value="Unplaced"/>
</dbReference>
<protein>
    <recommendedName>
        <fullName evidence="3">Arrestin C-terminal-like domain-containing protein</fullName>
    </recommendedName>
</protein>
<dbReference type="STRING" id="61819.ENSACIP00000008548"/>
<dbReference type="PANTHER" id="PTHR11188:SF135">
    <property type="entry name" value="ARRESTIN DOMAIN CONTAINING 3-LIKE-RELATED"/>
    <property type="match status" value="1"/>
</dbReference>
<evidence type="ECO:0000313" key="4">
    <source>
        <dbReference type="Ensembl" id="ENSACIP00000008548.1"/>
    </source>
</evidence>
<dbReference type="SUPFAM" id="SSF81296">
    <property type="entry name" value="E set domains"/>
    <property type="match status" value="2"/>
</dbReference>
<feature type="compositionally biased region" description="Low complexity" evidence="2">
    <location>
        <begin position="357"/>
        <end position="372"/>
    </location>
</feature>
<dbReference type="GO" id="GO:0007399">
    <property type="term" value="P:nervous system development"/>
    <property type="evidence" value="ECO:0007669"/>
    <property type="project" value="UniProtKB-ARBA"/>
</dbReference>
<dbReference type="InterPro" id="IPR014752">
    <property type="entry name" value="Arrestin-like_C"/>
</dbReference>
<organism evidence="4 5">
    <name type="scientific">Amphilophus citrinellus</name>
    <name type="common">Midas cichlid</name>
    <name type="synonym">Cichlasoma citrinellum</name>
    <dbReference type="NCBI Taxonomy" id="61819"/>
    <lineage>
        <taxon>Eukaryota</taxon>
        <taxon>Metazoa</taxon>
        <taxon>Chordata</taxon>
        <taxon>Craniata</taxon>
        <taxon>Vertebrata</taxon>
        <taxon>Euteleostomi</taxon>
        <taxon>Actinopterygii</taxon>
        <taxon>Neopterygii</taxon>
        <taxon>Teleostei</taxon>
        <taxon>Neoteleostei</taxon>
        <taxon>Acanthomorphata</taxon>
        <taxon>Ovalentaria</taxon>
        <taxon>Cichlomorphae</taxon>
        <taxon>Cichliformes</taxon>
        <taxon>Cichlidae</taxon>
        <taxon>New World cichlids</taxon>
        <taxon>Cichlasomatinae</taxon>
        <taxon>Heroini</taxon>
        <taxon>Amphilophus</taxon>
    </lineage>
</organism>
<dbReference type="InterPro" id="IPR011021">
    <property type="entry name" value="Arrestin-like_N"/>
</dbReference>
<dbReference type="AlphaFoldDB" id="A0A3Q0RFE4"/>
<dbReference type="GO" id="GO:0005886">
    <property type="term" value="C:plasma membrane"/>
    <property type="evidence" value="ECO:0007669"/>
    <property type="project" value="TreeGrafter"/>
</dbReference>
<proteinExistence type="inferred from homology"/>
<feature type="domain" description="Arrestin C-terminal-like" evidence="3">
    <location>
        <begin position="175"/>
        <end position="302"/>
    </location>
</feature>
<dbReference type="Gene3D" id="2.60.40.640">
    <property type="match status" value="2"/>
</dbReference>
<dbReference type="GO" id="GO:0015031">
    <property type="term" value="P:protein transport"/>
    <property type="evidence" value="ECO:0007669"/>
    <property type="project" value="TreeGrafter"/>
</dbReference>
<dbReference type="Ensembl" id="ENSACIT00000008802.1">
    <property type="protein sequence ID" value="ENSACIP00000008548.1"/>
    <property type="gene ID" value="ENSACIG00000006701.1"/>
</dbReference>
<evidence type="ECO:0000256" key="1">
    <source>
        <dbReference type="ARBA" id="ARBA00005298"/>
    </source>
</evidence>
<evidence type="ECO:0000313" key="5">
    <source>
        <dbReference type="Proteomes" id="UP000261340"/>
    </source>
</evidence>
<reference evidence="4" key="2">
    <citation type="submission" date="2025-09" db="UniProtKB">
        <authorList>
            <consortium name="Ensembl"/>
        </authorList>
    </citation>
    <scope>IDENTIFICATION</scope>
</reference>
<comment type="similarity">
    <text evidence="1">Belongs to the arrestin family.</text>
</comment>
<evidence type="ECO:0000259" key="3">
    <source>
        <dbReference type="SMART" id="SM01017"/>
    </source>
</evidence>
<sequence length="439" mass="48370">MPSIQSFTIAYDALNEFGTFSEGDAITGTVTLALSKETSVQSLFVKAKGDADVHWSERSGDRSHTYSAHRRYFKLKEFLIPESANGTWYTSQSRCSVESRFPIRYCFPTVSSMPSSFRGTYGKIVYRLEAKLSRSWRMNRSAEREIKFVSKAVPNLHSLMSPQVGSTNKEMSFFSKGHVQMDVTVDRRAYAPGETMVIIANIDNSSSSDMTPKFSFIWDVVYRANGRTKHENTVCQKLAGNCIKSKTKKEIRCEMKIPVDHILTVQNCDILSVEHHLKVYLDISFAFDPEVLCPVVILPPGLAPGYQSNMNLGPYPTAPPPAYPNNPPVYGGPLGVYSSQPTHMFGGYNNPVPQVPSPYGTPFSSSSSSSVLHPPPPPPQFHPAPSAPESQPSLPVPPPTAPAYNPLPSAPMMNSDFLSQSDEGPPSYSLLFPEKADAK</sequence>
<dbReference type="PANTHER" id="PTHR11188">
    <property type="entry name" value="ARRESTIN DOMAIN CONTAINING PROTEIN"/>
    <property type="match status" value="1"/>
</dbReference>
<name>A0A3Q0RFE4_AMPCI</name>
<dbReference type="InterPro" id="IPR050357">
    <property type="entry name" value="Arrestin_domain-protein"/>
</dbReference>
<dbReference type="InterPro" id="IPR014756">
    <property type="entry name" value="Ig_E-set"/>
</dbReference>
<feature type="compositionally biased region" description="Pro residues" evidence="2">
    <location>
        <begin position="373"/>
        <end position="386"/>
    </location>
</feature>
<feature type="region of interest" description="Disordered" evidence="2">
    <location>
        <begin position="356"/>
        <end position="439"/>
    </location>
</feature>
<evidence type="ECO:0000256" key="2">
    <source>
        <dbReference type="SAM" id="MobiDB-lite"/>
    </source>
</evidence>
<dbReference type="OMA" id="SDMTPKF"/>
<dbReference type="SMART" id="SM01017">
    <property type="entry name" value="Arrestin_C"/>
    <property type="match status" value="1"/>
</dbReference>
<reference evidence="4" key="1">
    <citation type="submission" date="2025-08" db="UniProtKB">
        <authorList>
            <consortium name="Ensembl"/>
        </authorList>
    </citation>
    <scope>IDENTIFICATION</scope>
</reference>
<dbReference type="Pfam" id="PF02752">
    <property type="entry name" value="Arrestin_C"/>
    <property type="match status" value="1"/>
</dbReference>
<accession>A0A3Q0RFE4</accession>